<evidence type="ECO:0000313" key="7">
    <source>
        <dbReference type="Proteomes" id="UP000292424"/>
    </source>
</evidence>
<feature type="domain" description="CobQ/CobB/MinD/ParA nucleotide binding" evidence="4">
    <location>
        <begin position="595"/>
        <end position="686"/>
    </location>
</feature>
<dbReference type="GO" id="GO:0005524">
    <property type="term" value="F:ATP binding"/>
    <property type="evidence" value="ECO:0007669"/>
    <property type="project" value="UniProtKB-KW"/>
</dbReference>
<evidence type="ECO:0000313" key="6">
    <source>
        <dbReference type="EMBL" id="QES87984.1"/>
    </source>
</evidence>
<protein>
    <submittedName>
        <fullName evidence="6">Polysaccharide biosynthesis tyrosine autokinase</fullName>
        <ecNumber evidence="6">2.7.10.2</ecNumber>
    </submittedName>
</protein>
<keyword evidence="3" id="KW-1133">Transmembrane helix</keyword>
<evidence type="ECO:0000256" key="2">
    <source>
        <dbReference type="ARBA" id="ARBA00022840"/>
    </source>
</evidence>
<dbReference type="AlphaFoldDB" id="A0A5P2FWT5"/>
<dbReference type="RefSeq" id="WP_131328871.1">
    <property type="nucleotide sequence ID" value="NZ_CP044016.1"/>
</dbReference>
<dbReference type="InterPro" id="IPR032807">
    <property type="entry name" value="GNVR"/>
</dbReference>
<name>A0A5P2FWT5_9BACT</name>
<evidence type="ECO:0000259" key="5">
    <source>
        <dbReference type="Pfam" id="PF13807"/>
    </source>
</evidence>
<dbReference type="InterPro" id="IPR002586">
    <property type="entry name" value="CobQ/CobB/MinD/ParA_Nub-bd_dom"/>
</dbReference>
<dbReference type="EC" id="2.7.10.2" evidence="6"/>
<dbReference type="NCBIfam" id="TIGR01007">
    <property type="entry name" value="eps_fam"/>
    <property type="match status" value="1"/>
</dbReference>
<dbReference type="OrthoDB" id="9794577at2"/>
<keyword evidence="6" id="KW-0418">Kinase</keyword>
<dbReference type="SUPFAM" id="SSF52540">
    <property type="entry name" value="P-loop containing nucleoside triphosphate hydrolases"/>
    <property type="match status" value="1"/>
</dbReference>
<dbReference type="GO" id="GO:0004715">
    <property type="term" value="F:non-membrane spanning protein tyrosine kinase activity"/>
    <property type="evidence" value="ECO:0007669"/>
    <property type="project" value="UniProtKB-EC"/>
</dbReference>
<keyword evidence="7" id="KW-1185">Reference proteome</keyword>
<accession>A0A5P2FWT5</accession>
<dbReference type="Gene3D" id="3.40.50.300">
    <property type="entry name" value="P-loop containing nucleotide triphosphate hydrolases"/>
    <property type="match status" value="1"/>
</dbReference>
<dbReference type="InterPro" id="IPR005702">
    <property type="entry name" value="Wzc-like_C"/>
</dbReference>
<dbReference type="EMBL" id="CP044016">
    <property type="protein sequence ID" value="QES87984.1"/>
    <property type="molecule type" value="Genomic_DNA"/>
</dbReference>
<keyword evidence="2" id="KW-0067">ATP-binding</keyword>
<dbReference type="Pfam" id="PF01656">
    <property type="entry name" value="CbiA"/>
    <property type="match status" value="1"/>
</dbReference>
<keyword evidence="1" id="KW-0547">Nucleotide-binding</keyword>
<dbReference type="InterPro" id="IPR027417">
    <property type="entry name" value="P-loop_NTPase"/>
</dbReference>
<evidence type="ECO:0000256" key="1">
    <source>
        <dbReference type="ARBA" id="ARBA00022741"/>
    </source>
</evidence>
<evidence type="ECO:0000256" key="3">
    <source>
        <dbReference type="SAM" id="Phobius"/>
    </source>
</evidence>
<dbReference type="CDD" id="cd05387">
    <property type="entry name" value="BY-kinase"/>
    <property type="match status" value="1"/>
</dbReference>
<dbReference type="KEGG" id="arac:E0W69_004660"/>
<dbReference type="PANTHER" id="PTHR32309:SF13">
    <property type="entry name" value="FERRIC ENTEROBACTIN TRANSPORT PROTEIN FEPE"/>
    <property type="match status" value="1"/>
</dbReference>
<reference evidence="6 7" key="1">
    <citation type="submission" date="2019-09" db="EMBL/GenBank/DDBJ databases">
        <title>Complete genome sequence of Arachidicoccus sp. B3-10 isolated from apple orchard soil.</title>
        <authorList>
            <person name="Kim H.S."/>
            <person name="Han K.-I."/>
            <person name="Suh M.K."/>
            <person name="Lee K.C."/>
            <person name="Eom M.K."/>
            <person name="Kim J.-S."/>
            <person name="Kang S.W."/>
            <person name="Sin Y."/>
            <person name="Lee J.-S."/>
        </authorList>
    </citation>
    <scope>NUCLEOTIDE SEQUENCE [LARGE SCALE GENOMIC DNA]</scope>
    <source>
        <strain evidence="6 7">B3-10</strain>
    </source>
</reference>
<gene>
    <name evidence="6" type="ORF">E0W69_004660</name>
</gene>
<dbReference type="Pfam" id="PF13807">
    <property type="entry name" value="GNVR"/>
    <property type="match status" value="1"/>
</dbReference>
<feature type="transmembrane region" description="Helical" evidence="3">
    <location>
        <begin position="27"/>
        <end position="46"/>
    </location>
</feature>
<feature type="domain" description="Tyrosine-protein kinase G-rich" evidence="5">
    <location>
        <begin position="445"/>
        <end position="519"/>
    </location>
</feature>
<dbReference type="InterPro" id="IPR050445">
    <property type="entry name" value="Bact_polysacc_biosynth/exp"/>
</dbReference>
<evidence type="ECO:0000259" key="4">
    <source>
        <dbReference type="Pfam" id="PF01656"/>
    </source>
</evidence>
<proteinExistence type="predicted"/>
<feature type="transmembrane region" description="Helical" evidence="3">
    <location>
        <begin position="502"/>
        <end position="522"/>
    </location>
</feature>
<keyword evidence="3" id="KW-0812">Transmembrane</keyword>
<dbReference type="PANTHER" id="PTHR32309">
    <property type="entry name" value="TYROSINE-PROTEIN KINASE"/>
    <property type="match status" value="1"/>
</dbReference>
<keyword evidence="3" id="KW-0472">Membrane</keyword>
<organism evidence="6 7">
    <name type="scientific">Rhizosphaericola mali</name>
    <dbReference type="NCBI Taxonomy" id="2545455"/>
    <lineage>
        <taxon>Bacteria</taxon>
        <taxon>Pseudomonadati</taxon>
        <taxon>Bacteroidota</taxon>
        <taxon>Chitinophagia</taxon>
        <taxon>Chitinophagales</taxon>
        <taxon>Chitinophagaceae</taxon>
        <taxon>Rhizosphaericola</taxon>
    </lineage>
</organism>
<sequence length="789" mass="88283">MQDFEIQPKKDSGINPLKSIIAIAKRFWIVILASILLCLGLTTLYLKSTPTIYDTHAQIIIDDDKNSSSGGGTVGSSGSSDISLASFFSGPKNVDNELGVLKSTKIVGRTVKDLQLNISFFQKQKMLKRQLFGADELPFNFKFISFNDLALKGKSVKYIATIQRDGISLFNEFEEKTFKIPFNNIKTIPEGTVYCGPTNLLNEFIGKELIINISNYQDAIIMFKHLLQASIPDKNTSIIEMSINTSNSNLAELYLNTFIKNYLEFNITSKKQSADSTIAFVNSRIGSISNELSSVEKNIQNFKQSNTIADLPTQASSLVTNTGVANQELLNQNIQLSILNELLAYMRKNESHPRAVPASLTVNSTSLNAIITNYNALLMAREKLVENYQVESDNIQNIDKQIVLLRNDMISNMETIKKTLEIQVNGVGNAVSNFESQLRKVPNQERVYLDLSRRQNVEQELYVFLLQQKEQAYLAKSATQPGAKVLEDPTTDNIPVFPNKTILLGFAFILGLVLPFIIFYIVEFVRTRIATKEDIKHFTTIPIVGEIGVVKQNDNTSGVIELNNSRDLVAEQFRIMRTNIQYLFNQNQKAKTLLLTSSASGEGKSFIATNLAQFLAVSGKKVALLELDLRKPSISKKLNILSQKGISDLAIGNASYDEIKVNANILKGVTFFPSGHIPPNPSELLLTENIVNFFDNLKSEFDYIIVDTAPIIVTDAQILSKFTDVNLFVVRMNYTRKDQLKEIEELYQDKKISKFNLIVNAIDYNKYSSYGSAGSYGNSKYYSNYVNGN</sequence>
<dbReference type="Proteomes" id="UP000292424">
    <property type="component" value="Chromosome"/>
</dbReference>
<dbReference type="GO" id="GO:0005886">
    <property type="term" value="C:plasma membrane"/>
    <property type="evidence" value="ECO:0007669"/>
    <property type="project" value="TreeGrafter"/>
</dbReference>
<keyword evidence="6" id="KW-0808">Transferase</keyword>